<evidence type="ECO:0000259" key="3">
    <source>
        <dbReference type="Pfam" id="PF13625"/>
    </source>
</evidence>
<feature type="domain" description="Helicase XPB/Ssl2 N-terminal" evidence="3">
    <location>
        <begin position="547"/>
        <end position="669"/>
    </location>
</feature>
<feature type="domain" description="WYL" evidence="2">
    <location>
        <begin position="768"/>
        <end position="829"/>
    </location>
</feature>
<organism evidence="4 5">
    <name type="scientific">Frankia umida</name>
    <dbReference type="NCBI Taxonomy" id="573489"/>
    <lineage>
        <taxon>Bacteria</taxon>
        <taxon>Bacillati</taxon>
        <taxon>Actinomycetota</taxon>
        <taxon>Actinomycetes</taxon>
        <taxon>Frankiales</taxon>
        <taxon>Frankiaceae</taxon>
        <taxon>Frankia</taxon>
    </lineage>
</organism>
<dbReference type="InterPro" id="IPR032830">
    <property type="entry name" value="XPB/Ssl2_N"/>
</dbReference>
<keyword evidence="4" id="KW-0067">ATP-binding</keyword>
<gene>
    <name evidence="4" type="ORF">MXD59_01335</name>
</gene>
<dbReference type="GO" id="GO:0004386">
    <property type="term" value="F:helicase activity"/>
    <property type="evidence" value="ECO:0007669"/>
    <property type="project" value="UniProtKB-KW"/>
</dbReference>
<proteinExistence type="predicted"/>
<protein>
    <submittedName>
        <fullName evidence="4">Helicase-associated domain-containing protein</fullName>
    </submittedName>
</protein>
<dbReference type="EMBL" id="JALKFT010000001">
    <property type="protein sequence ID" value="MCK9874438.1"/>
    <property type="molecule type" value="Genomic_DNA"/>
</dbReference>
<evidence type="ECO:0000313" key="4">
    <source>
        <dbReference type="EMBL" id="MCK9874438.1"/>
    </source>
</evidence>
<comment type="caution">
    <text evidence="4">The sequence shown here is derived from an EMBL/GenBank/DDBJ whole genome shotgun (WGS) entry which is preliminary data.</text>
</comment>
<feature type="region of interest" description="Disordered" evidence="1">
    <location>
        <begin position="162"/>
        <end position="181"/>
    </location>
</feature>
<keyword evidence="4" id="KW-0378">Hydrolase</keyword>
<evidence type="ECO:0000313" key="5">
    <source>
        <dbReference type="Proteomes" id="UP001201873"/>
    </source>
</evidence>
<evidence type="ECO:0000259" key="2">
    <source>
        <dbReference type="Pfam" id="PF13280"/>
    </source>
</evidence>
<keyword evidence="5" id="KW-1185">Reference proteome</keyword>
<keyword evidence="4" id="KW-0547">Nucleotide-binding</keyword>
<name>A0ABT0JSA1_9ACTN</name>
<dbReference type="RefSeq" id="WP_248823090.1">
    <property type="nucleotide sequence ID" value="NZ_JALKFT010000001.1"/>
</dbReference>
<accession>A0ABT0JSA1</accession>
<evidence type="ECO:0000256" key="1">
    <source>
        <dbReference type="SAM" id="MobiDB-lite"/>
    </source>
</evidence>
<dbReference type="InterPro" id="IPR026881">
    <property type="entry name" value="WYL_dom"/>
</dbReference>
<dbReference type="Proteomes" id="UP001201873">
    <property type="component" value="Unassembled WGS sequence"/>
</dbReference>
<dbReference type="Pfam" id="PF13625">
    <property type="entry name" value="Helicase_C_3"/>
    <property type="match status" value="1"/>
</dbReference>
<dbReference type="Pfam" id="PF13280">
    <property type="entry name" value="WYL"/>
    <property type="match status" value="1"/>
</dbReference>
<dbReference type="PROSITE" id="PS52050">
    <property type="entry name" value="WYL"/>
    <property type="match status" value="1"/>
</dbReference>
<sequence length="849" mass="90759">MPADEAQDESVTLADWLRAQPDEAIIRLFLLRPDLATPPPPDFTVLAARMEVRVSVTRVVDRLDTFVHEVLQALTVLPAGASLAELTAFTGHREVAAAVRRLRELGLLWGDDTALRIVGMAVDLVGERPLGLGRPVRQCLSSYRNVQLNRLAAALGGIPSQGVGAGSGSDRDGGGGWGGPGGRPDLVSVVGALFDEPARIHGWVESCTPRARELLERLASETSLGSTTAAHRVVPVEQARTPVEELLARGLIIGIDDEKVELPREVGLVVRGGTPAGPLHPRPPELEGTAIGVASVDAAAALTAQTIVRWVTTIVEAWGETPLTPLRTGGLSVRDLRATARLLDTDERVAAFVVELAWAAGLVDATTGNDVQFMPTAAYDRWGTEPIEVRWAVLVDSWLRAPIATWLIGERDERGRQIAALSSEVRRGVARELRADVLRALGAAPAGMAPSAASLRALLAWRAPRRTGTFLDRTVESTVVDAELLGVTGRGAPSTVGRVIIDRLETEAADPAHTPLTSGRPAGGDTDLCQRLADVLGPLLPEPVEELLLQADLTAVAPGPLVPRVAARLARMADIESTGAATVYRFTEESLRRAFDSGLTAEDLHDDLARWGRTGIPQGLTYLIDDTARRHGRMRAGPAASYLRCDDTALLSEVVVSRGTQALGLRRIAPTIVISSLPVNDLLAGLREAGYAPVAEAPDGRVLLSRPTTHRTPARARSSSGDVADSRLAQARDVLRLVRRGDDSARTLRAARSTDIAGFGLTRSAPLILTMLQDAVREKQRILLGYVDQQGTPRDRIVRPTALDGGWLTAWDELTDQPRRFALHRVTGIAELGRSGGTPAARQDSDASH</sequence>
<reference evidence="4 5" key="1">
    <citation type="submission" date="2022-04" db="EMBL/GenBank/DDBJ databases">
        <title>Genome diversity in the genus Frankia.</title>
        <authorList>
            <person name="Carlos-Shanley C."/>
            <person name="Hahn D."/>
        </authorList>
    </citation>
    <scope>NUCLEOTIDE SEQUENCE [LARGE SCALE GENOMIC DNA]</scope>
    <source>
        <strain evidence="4 5">Ag45/Mut15</strain>
    </source>
</reference>
<keyword evidence="4" id="KW-0347">Helicase</keyword>